<protein>
    <recommendedName>
        <fullName evidence="7">DNA-directed RNA polymerase III subunit RPC4</fullName>
    </recommendedName>
</protein>
<keyword evidence="4" id="KW-0539">Nucleus</keyword>
<keyword evidence="3" id="KW-0804">Transcription</keyword>
<comment type="subcellular location">
    <subcellularLocation>
        <location evidence="1">Nucleus</location>
    </subcellularLocation>
</comment>
<evidence type="ECO:0000256" key="3">
    <source>
        <dbReference type="ARBA" id="ARBA00023163"/>
    </source>
</evidence>
<dbReference type="PANTHER" id="PTHR13408:SF0">
    <property type="entry name" value="DNA-DIRECTED RNA POLYMERASE III SUBUNIT RPC4"/>
    <property type="match status" value="1"/>
</dbReference>
<dbReference type="GO" id="GO:0042797">
    <property type="term" value="P:tRNA transcription by RNA polymerase III"/>
    <property type="evidence" value="ECO:0007669"/>
    <property type="project" value="TreeGrafter"/>
</dbReference>
<dbReference type="InterPro" id="IPR007811">
    <property type="entry name" value="RPC4"/>
</dbReference>
<dbReference type="Pfam" id="PF05132">
    <property type="entry name" value="RNA_pol_Rpc4"/>
    <property type="match status" value="1"/>
</dbReference>
<dbReference type="Proteomes" id="UP001188597">
    <property type="component" value="Unassembled WGS sequence"/>
</dbReference>
<gene>
    <name evidence="5" type="ORF">RJ639_033141</name>
</gene>
<comment type="caution">
    <text evidence="5">The sequence shown here is derived from an EMBL/GenBank/DDBJ whole genome shotgun (WGS) entry which is preliminary data.</text>
</comment>
<keyword evidence="6" id="KW-1185">Reference proteome</keyword>
<evidence type="ECO:0000256" key="2">
    <source>
        <dbReference type="ARBA" id="ARBA00022478"/>
    </source>
</evidence>
<feature type="non-terminal residue" evidence="5">
    <location>
        <position position="1"/>
    </location>
</feature>
<keyword evidence="2" id="KW-0240">DNA-directed RNA polymerase</keyword>
<evidence type="ECO:0000313" key="5">
    <source>
        <dbReference type="EMBL" id="KAK3033261.1"/>
    </source>
</evidence>
<dbReference type="EMBL" id="JAVXUP010000241">
    <property type="protein sequence ID" value="KAK3033261.1"/>
    <property type="molecule type" value="Genomic_DNA"/>
</dbReference>
<proteinExistence type="predicted"/>
<evidence type="ECO:0000256" key="4">
    <source>
        <dbReference type="ARBA" id="ARBA00023242"/>
    </source>
</evidence>
<sequence>EVDPEEKAAHERLVRRLKVIWLPSSFSSVQVAFGPSNGSSSALRTYGKLREENDISGGSVVKDASSDDGQLGVSSLSISGTDEATGSALTKRKKKEYIEPWVIDLFSLPPSPSLPPSLPMMHCIFFCFLKLLQDYHHTYYPVSLPLRRPYSGDPEILNEAEFGEADAKEYKENPINSASELGLRVIDTLMIAGQEENEEKKMLFLQLPNSLPLVKREACAAAKLADEGSNRSILSGHKGVPAGGKGKEVAGSSLSFKGQGAPAMAKGKELAVSSLSGKEVVDLPTYSWKGNSPKKGCNLEELPMGYMGKMLVYKSGAVKLKLGDTLFDVSPGSDCVFAQDVAAINTTDKHCCVLGELGKRAVVAPDINSLLEEMI</sequence>
<evidence type="ECO:0000256" key="1">
    <source>
        <dbReference type="ARBA" id="ARBA00004123"/>
    </source>
</evidence>
<reference evidence="5" key="1">
    <citation type="submission" date="2022-12" db="EMBL/GenBank/DDBJ databases">
        <title>Draft genome assemblies for two species of Escallonia (Escalloniales).</title>
        <authorList>
            <person name="Chanderbali A."/>
            <person name="Dervinis C."/>
            <person name="Anghel I."/>
            <person name="Soltis D."/>
            <person name="Soltis P."/>
            <person name="Zapata F."/>
        </authorList>
    </citation>
    <scope>NUCLEOTIDE SEQUENCE</scope>
    <source>
        <strain evidence="5">UCBG64.0493</strain>
        <tissue evidence="5">Leaf</tissue>
    </source>
</reference>
<dbReference type="AlphaFoldDB" id="A0AA88WSF1"/>
<dbReference type="PANTHER" id="PTHR13408">
    <property type="entry name" value="DNA-DIRECTED RNA POLYMERASE III"/>
    <property type="match status" value="1"/>
</dbReference>
<dbReference type="GO" id="GO:0003677">
    <property type="term" value="F:DNA binding"/>
    <property type="evidence" value="ECO:0007669"/>
    <property type="project" value="InterPro"/>
</dbReference>
<accession>A0AA88WSF1</accession>
<organism evidence="5 6">
    <name type="scientific">Escallonia herrerae</name>
    <dbReference type="NCBI Taxonomy" id="1293975"/>
    <lineage>
        <taxon>Eukaryota</taxon>
        <taxon>Viridiplantae</taxon>
        <taxon>Streptophyta</taxon>
        <taxon>Embryophyta</taxon>
        <taxon>Tracheophyta</taxon>
        <taxon>Spermatophyta</taxon>
        <taxon>Magnoliopsida</taxon>
        <taxon>eudicotyledons</taxon>
        <taxon>Gunneridae</taxon>
        <taxon>Pentapetalae</taxon>
        <taxon>asterids</taxon>
        <taxon>campanulids</taxon>
        <taxon>Escalloniales</taxon>
        <taxon>Escalloniaceae</taxon>
        <taxon>Escallonia</taxon>
    </lineage>
</organism>
<evidence type="ECO:0000313" key="6">
    <source>
        <dbReference type="Proteomes" id="UP001188597"/>
    </source>
</evidence>
<name>A0AA88WSF1_9ASTE</name>
<evidence type="ECO:0008006" key="7">
    <source>
        <dbReference type="Google" id="ProtNLM"/>
    </source>
</evidence>
<dbReference type="GO" id="GO:0005666">
    <property type="term" value="C:RNA polymerase III complex"/>
    <property type="evidence" value="ECO:0007669"/>
    <property type="project" value="InterPro"/>
</dbReference>